<gene>
    <name evidence="2" type="ORF">E2C01_049357</name>
</gene>
<dbReference type="EMBL" id="VSRR010013160">
    <property type="protein sequence ID" value="MPC55422.1"/>
    <property type="molecule type" value="Genomic_DNA"/>
</dbReference>
<reference evidence="2 3" key="1">
    <citation type="submission" date="2019-05" db="EMBL/GenBank/DDBJ databases">
        <title>Another draft genome of Portunus trituberculatus and its Hox gene families provides insights of decapod evolution.</title>
        <authorList>
            <person name="Jeong J.-H."/>
            <person name="Song I."/>
            <person name="Kim S."/>
            <person name="Choi T."/>
            <person name="Kim D."/>
            <person name="Ryu S."/>
            <person name="Kim W."/>
        </authorList>
    </citation>
    <scope>NUCLEOTIDE SEQUENCE [LARGE SCALE GENOMIC DNA]</scope>
    <source>
        <tissue evidence="2">Muscle</tissue>
    </source>
</reference>
<feature type="region of interest" description="Disordered" evidence="1">
    <location>
        <begin position="14"/>
        <end position="42"/>
    </location>
</feature>
<name>A0A5B7G981_PORTR</name>
<dbReference type="AlphaFoldDB" id="A0A5B7G981"/>
<proteinExistence type="predicted"/>
<keyword evidence="3" id="KW-1185">Reference proteome</keyword>
<evidence type="ECO:0000313" key="2">
    <source>
        <dbReference type="EMBL" id="MPC55422.1"/>
    </source>
</evidence>
<dbReference type="Proteomes" id="UP000324222">
    <property type="component" value="Unassembled WGS sequence"/>
</dbReference>
<comment type="caution">
    <text evidence="2">The sequence shown here is derived from an EMBL/GenBank/DDBJ whole genome shotgun (WGS) entry which is preliminary data.</text>
</comment>
<protein>
    <submittedName>
        <fullName evidence="2">Uncharacterized protein</fullName>
    </submittedName>
</protein>
<organism evidence="2 3">
    <name type="scientific">Portunus trituberculatus</name>
    <name type="common">Swimming crab</name>
    <name type="synonym">Neptunus trituberculatus</name>
    <dbReference type="NCBI Taxonomy" id="210409"/>
    <lineage>
        <taxon>Eukaryota</taxon>
        <taxon>Metazoa</taxon>
        <taxon>Ecdysozoa</taxon>
        <taxon>Arthropoda</taxon>
        <taxon>Crustacea</taxon>
        <taxon>Multicrustacea</taxon>
        <taxon>Malacostraca</taxon>
        <taxon>Eumalacostraca</taxon>
        <taxon>Eucarida</taxon>
        <taxon>Decapoda</taxon>
        <taxon>Pleocyemata</taxon>
        <taxon>Brachyura</taxon>
        <taxon>Eubrachyura</taxon>
        <taxon>Portunoidea</taxon>
        <taxon>Portunidae</taxon>
        <taxon>Portuninae</taxon>
        <taxon>Portunus</taxon>
    </lineage>
</organism>
<evidence type="ECO:0000256" key="1">
    <source>
        <dbReference type="SAM" id="MobiDB-lite"/>
    </source>
</evidence>
<evidence type="ECO:0000313" key="3">
    <source>
        <dbReference type="Proteomes" id="UP000324222"/>
    </source>
</evidence>
<sequence>MSRPTHDVVLVRHTCLASPPTPESEPFSTLAPREASHQGTQQRHRNLALLHFESSKACAFRKYSYCLTVHNFTTSKIEKKDKLSYGAAIRFYGPGLDYEMATPLNEKLQ</sequence>
<accession>A0A5B7G981</accession>